<evidence type="ECO:0000313" key="3">
    <source>
        <dbReference type="EMBL" id="KAF2169298.1"/>
    </source>
</evidence>
<dbReference type="PANTHER" id="PTHR43830:SF3">
    <property type="entry name" value="PROTEIN PSP1"/>
    <property type="match status" value="1"/>
</dbReference>
<dbReference type="Pfam" id="PF04468">
    <property type="entry name" value="PSP1"/>
    <property type="match status" value="1"/>
</dbReference>
<evidence type="ECO:0000256" key="1">
    <source>
        <dbReference type="SAM" id="MobiDB-lite"/>
    </source>
</evidence>
<dbReference type="RefSeq" id="XP_033670187.1">
    <property type="nucleotide sequence ID" value="XM_033816332.1"/>
</dbReference>
<dbReference type="AlphaFoldDB" id="A0A6A6CSY1"/>
<name>A0A6A6CSY1_ZASCE</name>
<gene>
    <name evidence="3" type="ORF">M409DRAFT_65010</name>
</gene>
<dbReference type="GeneID" id="54569604"/>
<reference evidence="3" key="1">
    <citation type="journal article" date="2020" name="Stud. Mycol.">
        <title>101 Dothideomycetes genomes: a test case for predicting lifestyles and emergence of pathogens.</title>
        <authorList>
            <person name="Haridas S."/>
            <person name="Albert R."/>
            <person name="Binder M."/>
            <person name="Bloem J."/>
            <person name="Labutti K."/>
            <person name="Salamov A."/>
            <person name="Andreopoulos B."/>
            <person name="Baker S."/>
            <person name="Barry K."/>
            <person name="Bills G."/>
            <person name="Bluhm B."/>
            <person name="Cannon C."/>
            <person name="Castanera R."/>
            <person name="Culley D."/>
            <person name="Daum C."/>
            <person name="Ezra D."/>
            <person name="Gonzalez J."/>
            <person name="Henrissat B."/>
            <person name="Kuo A."/>
            <person name="Liang C."/>
            <person name="Lipzen A."/>
            <person name="Lutzoni F."/>
            <person name="Magnuson J."/>
            <person name="Mondo S."/>
            <person name="Nolan M."/>
            <person name="Ohm R."/>
            <person name="Pangilinan J."/>
            <person name="Park H.-J."/>
            <person name="Ramirez L."/>
            <person name="Alfaro M."/>
            <person name="Sun H."/>
            <person name="Tritt A."/>
            <person name="Yoshinaga Y."/>
            <person name="Zwiers L.-H."/>
            <person name="Turgeon B."/>
            <person name="Goodwin S."/>
            <person name="Spatafora J."/>
            <person name="Crous P."/>
            <person name="Grigoriev I."/>
        </authorList>
    </citation>
    <scope>NUCLEOTIDE SEQUENCE</scope>
    <source>
        <strain evidence="3">ATCC 36951</strain>
    </source>
</reference>
<dbReference type="EMBL" id="ML993588">
    <property type="protein sequence ID" value="KAF2169298.1"/>
    <property type="molecule type" value="Genomic_DNA"/>
</dbReference>
<evidence type="ECO:0000259" key="2">
    <source>
        <dbReference type="PROSITE" id="PS51411"/>
    </source>
</evidence>
<feature type="compositionally biased region" description="Polar residues" evidence="1">
    <location>
        <begin position="563"/>
        <end position="572"/>
    </location>
</feature>
<proteinExistence type="predicted"/>
<protein>
    <recommendedName>
        <fullName evidence="2">PSP1 C-terminal domain-containing protein</fullName>
    </recommendedName>
</protein>
<feature type="region of interest" description="Disordered" evidence="1">
    <location>
        <begin position="563"/>
        <end position="594"/>
    </location>
</feature>
<evidence type="ECO:0000313" key="4">
    <source>
        <dbReference type="Proteomes" id="UP000799537"/>
    </source>
</evidence>
<dbReference type="PROSITE" id="PS51411">
    <property type="entry name" value="PSP1_C"/>
    <property type="match status" value="1"/>
</dbReference>
<dbReference type="Proteomes" id="UP000799537">
    <property type="component" value="Unassembled WGS sequence"/>
</dbReference>
<dbReference type="OrthoDB" id="3638089at2759"/>
<dbReference type="InterPro" id="IPR007557">
    <property type="entry name" value="PSP1_C"/>
</dbReference>
<organism evidence="3 4">
    <name type="scientific">Zasmidium cellare ATCC 36951</name>
    <dbReference type="NCBI Taxonomy" id="1080233"/>
    <lineage>
        <taxon>Eukaryota</taxon>
        <taxon>Fungi</taxon>
        <taxon>Dikarya</taxon>
        <taxon>Ascomycota</taxon>
        <taxon>Pezizomycotina</taxon>
        <taxon>Dothideomycetes</taxon>
        <taxon>Dothideomycetidae</taxon>
        <taxon>Mycosphaerellales</taxon>
        <taxon>Mycosphaerellaceae</taxon>
        <taxon>Zasmidium</taxon>
    </lineage>
</organism>
<feature type="region of interest" description="Disordered" evidence="1">
    <location>
        <begin position="1"/>
        <end position="36"/>
    </location>
</feature>
<feature type="domain" description="PSP1 C-terminal" evidence="2">
    <location>
        <begin position="304"/>
        <end position="389"/>
    </location>
</feature>
<sequence length="681" mass="76456">MRTATLPANYDHSGASNGRDHLGDHSPPPQPGLMRGRTFESAFQNLSLEQSHRRAQWQSHLGWDDVPKVNESRRHSLADIPTRRGSLAAGEPSHLSRAFTHDDIEEEQTHYHPNFALDRTRDTANDTMRAQESGAANIIPLMYRVPHVQLTDNEQSEIDARRGGAQAAVANVQWGPGGTGRPRKQLYVVSFKCSRVDVFYLLDNTGLHIREGDMVIVEADRGQDLGTVQHAKVTPDAARLLKKKYSEEQYKWLMMYSRNKDGGFNPNAQFHGESGGTSNNLFPDAPPTMQGSIPRDNYNNLKPKAIKRLANDHEIKMLAEKEGNEAKAKRTCQQKVAHLRLQMEILDAEWQWDFQKLIFYYYADHYINFKDLITELYRIYKTRIWLSAINPASFSQHAMGQPPTGIGPGAVGPYNPYAVNNNYTMAYGEDRDPYGAQMPYRIPYDTYNPNYPAIPGVANSFAPSFGGQNFMFYGQGGPQAQEVAEAPTPTTEPNPPTPLTGAMTDYNFFYDRTGNNEHHALDRMHPELALRQSLANNGQAVDRMNSTFGLLSMGDNSWNTRYGAANNGNMGQQAPIGTARPTSQGNNDYGVPTDEQRQHANLDFRTTQFRNLDPEQRVYTRQSVLNDSANPNSEGSRSADLMLDRLRRMDGGKAEQVASRVQNVDRYLATLPTPESLLEEQ</sequence>
<dbReference type="InterPro" id="IPR047767">
    <property type="entry name" value="PSP1-like"/>
</dbReference>
<accession>A0A6A6CSY1</accession>
<keyword evidence="4" id="KW-1185">Reference proteome</keyword>
<dbReference type="GO" id="GO:0005737">
    <property type="term" value="C:cytoplasm"/>
    <property type="evidence" value="ECO:0007669"/>
    <property type="project" value="TreeGrafter"/>
</dbReference>
<dbReference type="PANTHER" id="PTHR43830">
    <property type="entry name" value="PROTEIN PSP1"/>
    <property type="match status" value="1"/>
</dbReference>